<dbReference type="EMBL" id="CP025704">
    <property type="protein sequence ID" value="AUN97421.1"/>
    <property type="molecule type" value="Genomic_DNA"/>
</dbReference>
<name>A0A2K9NPH1_BACTC</name>
<dbReference type="OrthoDB" id="5292275at2"/>
<protein>
    <submittedName>
        <fullName evidence="1">Uncharacterized protein</fullName>
    </submittedName>
</protein>
<evidence type="ECO:0000313" key="1">
    <source>
        <dbReference type="EMBL" id="AUN97421.1"/>
    </source>
</evidence>
<dbReference type="RefSeq" id="WP_102242716.1">
    <property type="nucleotide sequence ID" value="NZ_CP025704.1"/>
</dbReference>
<reference evidence="1 2" key="1">
    <citation type="submission" date="2018-01" db="EMBL/GenBank/DDBJ databases">
        <title>Complete genome sequence of Bacteriovorax stolpii DSM12778.</title>
        <authorList>
            <person name="Tang B."/>
            <person name="Chang J."/>
        </authorList>
    </citation>
    <scope>NUCLEOTIDE SEQUENCE [LARGE SCALE GENOMIC DNA]</scope>
    <source>
        <strain evidence="1 2">DSM 12778</strain>
    </source>
</reference>
<organism evidence="1 2">
    <name type="scientific">Bacteriovorax stolpii</name>
    <name type="common">Bdellovibrio stolpii</name>
    <dbReference type="NCBI Taxonomy" id="960"/>
    <lineage>
        <taxon>Bacteria</taxon>
        <taxon>Pseudomonadati</taxon>
        <taxon>Bdellovibrionota</taxon>
        <taxon>Bacteriovoracia</taxon>
        <taxon>Bacteriovoracales</taxon>
        <taxon>Bacteriovoracaceae</taxon>
        <taxon>Bacteriovorax</taxon>
    </lineage>
</organism>
<evidence type="ECO:0000313" key="2">
    <source>
        <dbReference type="Proteomes" id="UP000235584"/>
    </source>
</evidence>
<accession>A0A2K9NPH1</accession>
<dbReference type="Proteomes" id="UP000235584">
    <property type="component" value="Chromosome"/>
</dbReference>
<dbReference type="AlphaFoldDB" id="A0A2K9NPH1"/>
<proteinExistence type="predicted"/>
<keyword evidence="2" id="KW-1185">Reference proteome</keyword>
<sequence length="233" mass="25729">MKAVLFFMFLSLTVTSVFAQSKKDVLPENNFCSPIIDSKKYLTNDFHSNYPRRVKFECTYQCKANGKMQTIMAVSDVTIHSMDDDATNVVCQGVMVKKVSWGYDFDKVVPFYAYMTSMPEIKAWAFDNISLNPKINSLEVANLQKLKQDLYQVAASFIMAGNNGGAATAHFTEAGKRLSAIGDQLPGKTTLLDETIKQIVVNRGAGKLGNTADSLVNTVISSAAGWRIPSHQF</sequence>
<gene>
    <name evidence="1" type="ORF">C0V70_04715</name>
</gene>
<dbReference type="KEGG" id="bsto:C0V70_04715"/>